<dbReference type="PROSITE" id="PS50268">
    <property type="entry name" value="CADHERIN_2"/>
    <property type="match status" value="1"/>
</dbReference>
<accession>A0ABW8Y7C6</accession>
<feature type="domain" description="Cadherin" evidence="3">
    <location>
        <begin position="285"/>
        <end position="395"/>
    </location>
</feature>
<sequence>MNLKLQSKSRTIYMFLMTLFSVWGWGQIFQENMGSSASTSTIAISQNTFQNSSLTFTGDADTRTTNASSGYTNSSGVRNVYFASVGKYFTISGINTSSYGNLVLKFGFYKSLGTTTTISSSQFVVEVATDYNSTNNTGTFTALGFNTVTTGSTWSLVEINSGTIPSSSNLAIRFRYATAASSSQIRIDDVVLTGTSCTAPANPAGTISGTQTACNSTTLSYSYGSGESSNGLSYYWQSSATGTSTSNLASSPLNATASGSYFVRSYNGTCWSTSSTAAYDVVINNSPIISTQPTDKAAYTPSTATFNVTATGADTYQWQVNKNDGNGFVNVTDGTGGTTNSYTTEATSIAMNGYKYQVVITNSCGVTTSTTAILSILVPPVNDQCSAATVLDPTVVANGTLLNSTFTSPDTKIDVWYVFVPTATGQHTFTVTGFKTAPNNSNSDVDLRLLTGTCGATTFVSEAATSSGTETITTNLTAGTTYYLRVFAYNTQAESSTFTVSLTAPQPCVAPAIATNLSITPSQNSISGTFTSSAASGYMAVISTSPTLSASPVNGTTYNVGDSFGGGTVVKYSTGTTFTASSLSQSTTYYVFVFSYNTQCIGEPYYNNQAITTNTTTLSAPCVTENFEGSTPPANWVMNSITYGGQSCGTGSSGMVFNSAGDAAITPAVTNPLSLSFSKKRSTNTASWSLKIQYSTSNLSNATWTDLSTVTSITTSCTTENVDLSTIPAGTYYIRFLDERPSGASERTIDNIEIFCAPTSTTWNGTTWSSGIPTSSTDVIITDTYITSAATPAFTAKNITIQNNGVLEITSGNTINAVNVTVENGGNLIQRDGSNLSYTGSFKALKNGTSDVNKYAFWTSPVVGQVLANIYDGATPTSITEYVTATDSYGNTGATSVFGKGYSFKTPVANAALVFEGTPNNGTQTFTLATSGNGFNLIGNPYPSSLNLGAFYAANSARISSTFYFWDNKSTNVTLQNGATTTNYGYATFNAANGANPTWVPAPNGNGGTAVVPTGGVANIGQGFIVKTLNTSIDTSLAFNNDMRSVTNGTFFNKNTSLTEGKFWLRLNSEYNTNNTFAVDYTTGALDSFDKYDSKAIGLGSDAFYTLAGSQKLVIQGKESFDIDDVVAVGTKHFQNGNFTITLVQKEGLFNNGQPIYLHDKVAGTYTDLQNGAYTFAANAGENTNRFEIVYKLNVLATSEAQKDTFEVYRDGQDFVVRNNKNIEKVEVFDAAGRKIQTINESSKLIRVKLSSKGVYIVKALSEGKEYTKKIIK</sequence>
<keyword evidence="1" id="KW-0732">Signal</keyword>
<evidence type="ECO:0000313" key="4">
    <source>
        <dbReference type="EMBL" id="MFL9835667.1"/>
    </source>
</evidence>
<name>A0ABW8Y7C6_9FLAO</name>
<dbReference type="RefSeq" id="WP_408092621.1">
    <property type="nucleotide sequence ID" value="NZ_JBELPY010000016.1"/>
</dbReference>
<protein>
    <submittedName>
        <fullName evidence="4">T9SS type A sorting domain-containing protein</fullName>
    </submittedName>
</protein>
<proteinExistence type="predicted"/>
<dbReference type="Proteomes" id="UP001629058">
    <property type="component" value="Unassembled WGS sequence"/>
</dbReference>
<organism evidence="4 5">
    <name type="scientific">Chryseobacterium terrae</name>
    <dbReference type="NCBI Taxonomy" id="3163299"/>
    <lineage>
        <taxon>Bacteria</taxon>
        <taxon>Pseudomonadati</taxon>
        <taxon>Bacteroidota</taxon>
        <taxon>Flavobacteriia</taxon>
        <taxon>Flavobacteriales</taxon>
        <taxon>Weeksellaceae</taxon>
        <taxon>Chryseobacterium group</taxon>
        <taxon>Chryseobacterium</taxon>
    </lineage>
</organism>
<dbReference type="Gene3D" id="2.60.120.380">
    <property type="match status" value="1"/>
</dbReference>
<gene>
    <name evidence="4" type="ORF">ABS765_16740</name>
</gene>
<comment type="caution">
    <text evidence="4">The sequence shown here is derived from an EMBL/GenBank/DDBJ whole genome shotgun (WGS) entry which is preliminary data.</text>
</comment>
<keyword evidence="2" id="KW-0472">Membrane</keyword>
<feature type="transmembrane region" description="Helical" evidence="2">
    <location>
        <begin position="12"/>
        <end position="29"/>
    </location>
</feature>
<dbReference type="InterPro" id="IPR026444">
    <property type="entry name" value="Secre_tail"/>
</dbReference>
<evidence type="ECO:0000259" key="3">
    <source>
        <dbReference type="PROSITE" id="PS50268"/>
    </source>
</evidence>
<dbReference type="EMBL" id="JBELPY010000016">
    <property type="protein sequence ID" value="MFL9835667.1"/>
    <property type="molecule type" value="Genomic_DNA"/>
</dbReference>
<dbReference type="NCBIfam" id="TIGR04183">
    <property type="entry name" value="Por_Secre_tail"/>
    <property type="match status" value="1"/>
</dbReference>
<dbReference type="InterPro" id="IPR013783">
    <property type="entry name" value="Ig-like_fold"/>
</dbReference>
<reference evidence="4 5" key="1">
    <citation type="submission" date="2024-06" db="EMBL/GenBank/DDBJ databases">
        <authorList>
            <person name="Kaempfer P."/>
            <person name="Viver T."/>
        </authorList>
    </citation>
    <scope>NUCLEOTIDE SEQUENCE [LARGE SCALE GENOMIC DNA]</scope>
    <source>
        <strain evidence="4 5">ST-37</strain>
    </source>
</reference>
<dbReference type="InterPro" id="IPR002126">
    <property type="entry name" value="Cadherin-like_dom"/>
</dbReference>
<dbReference type="InterPro" id="IPR036116">
    <property type="entry name" value="FN3_sf"/>
</dbReference>
<dbReference type="Gene3D" id="2.60.40.10">
    <property type="entry name" value="Immunoglobulins"/>
    <property type="match status" value="1"/>
</dbReference>
<keyword evidence="2" id="KW-0812">Transmembrane</keyword>
<keyword evidence="2" id="KW-1133">Transmembrane helix</keyword>
<dbReference type="SUPFAM" id="SSF49265">
    <property type="entry name" value="Fibronectin type III"/>
    <property type="match status" value="1"/>
</dbReference>
<keyword evidence="5" id="KW-1185">Reference proteome</keyword>
<evidence type="ECO:0000256" key="1">
    <source>
        <dbReference type="ARBA" id="ARBA00022729"/>
    </source>
</evidence>
<evidence type="ECO:0000256" key="2">
    <source>
        <dbReference type="SAM" id="Phobius"/>
    </source>
</evidence>
<evidence type="ECO:0000313" key="5">
    <source>
        <dbReference type="Proteomes" id="UP001629058"/>
    </source>
</evidence>